<reference evidence="1" key="1">
    <citation type="submission" date="2023-04" db="EMBL/GenBank/DDBJ databases">
        <title>A chromosome-level genome assembly of the parasitoid wasp Eretmocerus hayati.</title>
        <authorList>
            <person name="Zhong Y."/>
            <person name="Liu S."/>
            <person name="Liu Y."/>
        </authorList>
    </citation>
    <scope>NUCLEOTIDE SEQUENCE</scope>
    <source>
        <strain evidence="1">ZJU_SS_LIU_2023</strain>
    </source>
</reference>
<accession>A0ACC2NIG4</accession>
<organism evidence="1 2">
    <name type="scientific">Eretmocerus hayati</name>
    <dbReference type="NCBI Taxonomy" id="131215"/>
    <lineage>
        <taxon>Eukaryota</taxon>
        <taxon>Metazoa</taxon>
        <taxon>Ecdysozoa</taxon>
        <taxon>Arthropoda</taxon>
        <taxon>Hexapoda</taxon>
        <taxon>Insecta</taxon>
        <taxon>Pterygota</taxon>
        <taxon>Neoptera</taxon>
        <taxon>Endopterygota</taxon>
        <taxon>Hymenoptera</taxon>
        <taxon>Apocrita</taxon>
        <taxon>Proctotrupomorpha</taxon>
        <taxon>Chalcidoidea</taxon>
        <taxon>Aphelinidae</taxon>
        <taxon>Aphelininae</taxon>
        <taxon>Eretmocerus</taxon>
    </lineage>
</organism>
<evidence type="ECO:0000313" key="2">
    <source>
        <dbReference type="Proteomes" id="UP001239111"/>
    </source>
</evidence>
<comment type="caution">
    <text evidence="1">The sequence shown here is derived from an EMBL/GenBank/DDBJ whole genome shotgun (WGS) entry which is preliminary data.</text>
</comment>
<gene>
    <name evidence="1" type="ORF">QAD02_002178</name>
</gene>
<sequence length="142" mass="16078">MFECVNCDFKHKKTRQFRKFGDSNICLKCYTLMNRIIKSQSVGENSEATNNRTDSHNDGEDDCHGDRVIVDSEDKIEAEIPEDGVEAEVPESGVGAEIPEDVMENKVMEDESSNDHLPLDEVHPPLMKVKLSFGRFKQSTSR</sequence>
<dbReference type="EMBL" id="CM056743">
    <property type="protein sequence ID" value="KAJ8670919.1"/>
    <property type="molecule type" value="Genomic_DNA"/>
</dbReference>
<protein>
    <submittedName>
        <fullName evidence="1">Uncharacterized protein</fullName>
    </submittedName>
</protein>
<evidence type="ECO:0000313" key="1">
    <source>
        <dbReference type="EMBL" id="KAJ8670919.1"/>
    </source>
</evidence>
<name>A0ACC2NIG4_9HYME</name>
<dbReference type="Proteomes" id="UP001239111">
    <property type="component" value="Chromosome 3"/>
</dbReference>
<keyword evidence="2" id="KW-1185">Reference proteome</keyword>
<proteinExistence type="predicted"/>